<dbReference type="EMBL" id="JACXYU010000002">
    <property type="protein sequence ID" value="MBD3931139.1"/>
    <property type="molecule type" value="Genomic_DNA"/>
</dbReference>
<reference evidence="1" key="1">
    <citation type="submission" date="2020-09" db="EMBL/GenBank/DDBJ databases">
        <title>Secondary metabolite and genome analysis of marine Streptomyces chumphonensis KK1-2T.</title>
        <authorList>
            <person name="Phongsopitanun W."/>
            <person name="Kanchanasin P."/>
            <person name="Pittayakhajonwut P."/>
            <person name="Suwanborirux K."/>
            <person name="Tanasupawat S."/>
        </authorList>
    </citation>
    <scope>NUCLEOTIDE SEQUENCE</scope>
    <source>
        <strain evidence="1">KK1-2</strain>
    </source>
</reference>
<evidence type="ECO:0000313" key="1">
    <source>
        <dbReference type="EMBL" id="MBD3931139.1"/>
    </source>
</evidence>
<protein>
    <submittedName>
        <fullName evidence="1">Lycopene cyclase</fullName>
    </submittedName>
</protein>
<sequence length="408" mass="43861">MRGLDVDAVVVGGGAAGLSLARHVTAEPGPAPTVAVVEPPSGPVSSPPRTWCFWEHGDGELEEFVHRSWGRLLVRGTDGRVVTGDGWDGVRYKMIRSADFLPAVTAELAADRRVHLVTATVTGVHDGPDGARVTGVDAAGRAVALRGRWVFDSRPPRRLPPARTTLFQHFRGWFVRTATDRFDPGVAELMDFRTPQPPGGLSFVYVLPLGPRDALVEYTEFGPAPLDDAGYREALEHYTRRVRPLGPHTVTGTEQGVIPMTDGHFPRRLGDSVLALGAAGGATRPATGYTFAAIQRQAAAVAAALRAGRTPVPPRPHARRHLAMDAAWLRALAAGRIDGAAFFTRLFARNPPRRVLDFLDGTSGPVGDVALGLRCPVGPMARSLAELPFLPRRTAPLPHPRPLRKASR</sequence>
<proteinExistence type="predicted"/>
<comment type="caution">
    <text evidence="1">The sequence shown here is derived from an EMBL/GenBank/DDBJ whole genome shotgun (WGS) entry which is preliminary data.</text>
</comment>
<evidence type="ECO:0000313" key="2">
    <source>
        <dbReference type="Proteomes" id="UP000632289"/>
    </source>
</evidence>
<dbReference type="Proteomes" id="UP000632289">
    <property type="component" value="Unassembled WGS sequence"/>
</dbReference>
<dbReference type="AlphaFoldDB" id="A0A927IC19"/>
<accession>A0A927IC19</accession>
<gene>
    <name evidence="1" type="ORF">IF129_06135</name>
</gene>
<organism evidence="1 2">
    <name type="scientific">Streptomyces chumphonensis</name>
    <dbReference type="NCBI Taxonomy" id="1214925"/>
    <lineage>
        <taxon>Bacteria</taxon>
        <taxon>Bacillati</taxon>
        <taxon>Actinomycetota</taxon>
        <taxon>Actinomycetes</taxon>
        <taxon>Kitasatosporales</taxon>
        <taxon>Streptomycetaceae</taxon>
        <taxon>Streptomyces</taxon>
    </lineage>
</organism>
<dbReference type="SUPFAM" id="SSF51905">
    <property type="entry name" value="FAD/NAD(P)-binding domain"/>
    <property type="match status" value="1"/>
</dbReference>
<dbReference type="InterPro" id="IPR036188">
    <property type="entry name" value="FAD/NAD-bd_sf"/>
</dbReference>
<name>A0A927IC19_9ACTN</name>
<keyword evidence="2" id="KW-1185">Reference proteome</keyword>
<dbReference type="Pfam" id="PF05834">
    <property type="entry name" value="Lycopene_cycl"/>
    <property type="match status" value="1"/>
</dbReference>